<organism evidence="2 3">
    <name type="scientific">Amanita muscaria (strain Koide BX008)</name>
    <dbReference type="NCBI Taxonomy" id="946122"/>
    <lineage>
        <taxon>Eukaryota</taxon>
        <taxon>Fungi</taxon>
        <taxon>Dikarya</taxon>
        <taxon>Basidiomycota</taxon>
        <taxon>Agaricomycotina</taxon>
        <taxon>Agaricomycetes</taxon>
        <taxon>Agaricomycetidae</taxon>
        <taxon>Agaricales</taxon>
        <taxon>Pluteineae</taxon>
        <taxon>Amanitaceae</taxon>
        <taxon>Amanita</taxon>
    </lineage>
</organism>
<dbReference type="HOGENOM" id="CLU_2728998_0_0_1"/>
<feature type="region of interest" description="Disordered" evidence="1">
    <location>
        <begin position="23"/>
        <end position="50"/>
    </location>
</feature>
<name>A0A0C2WK59_AMAMK</name>
<reference evidence="2 3" key="1">
    <citation type="submission" date="2014-04" db="EMBL/GenBank/DDBJ databases">
        <title>Evolutionary Origins and Diversification of the Mycorrhizal Mutualists.</title>
        <authorList>
            <consortium name="DOE Joint Genome Institute"/>
            <consortium name="Mycorrhizal Genomics Consortium"/>
            <person name="Kohler A."/>
            <person name="Kuo A."/>
            <person name="Nagy L.G."/>
            <person name="Floudas D."/>
            <person name="Copeland A."/>
            <person name="Barry K.W."/>
            <person name="Cichocki N."/>
            <person name="Veneault-Fourrey C."/>
            <person name="LaButti K."/>
            <person name="Lindquist E.A."/>
            <person name="Lipzen A."/>
            <person name="Lundell T."/>
            <person name="Morin E."/>
            <person name="Murat C."/>
            <person name="Riley R."/>
            <person name="Ohm R."/>
            <person name="Sun H."/>
            <person name="Tunlid A."/>
            <person name="Henrissat B."/>
            <person name="Grigoriev I.V."/>
            <person name="Hibbett D.S."/>
            <person name="Martin F."/>
        </authorList>
    </citation>
    <scope>NUCLEOTIDE SEQUENCE [LARGE SCALE GENOMIC DNA]</scope>
    <source>
        <strain evidence="2 3">Koide BX008</strain>
    </source>
</reference>
<gene>
    <name evidence="2" type="ORF">M378DRAFT_172177</name>
</gene>
<accession>A0A0C2WK59</accession>
<proteinExistence type="predicted"/>
<evidence type="ECO:0000256" key="1">
    <source>
        <dbReference type="SAM" id="MobiDB-lite"/>
    </source>
</evidence>
<evidence type="ECO:0000313" key="2">
    <source>
        <dbReference type="EMBL" id="KIL57066.1"/>
    </source>
</evidence>
<dbReference type="InParanoid" id="A0A0C2WK59"/>
<sequence>MPELEGPELIDLASGEEIIEFDNAGKTSKRRSVKSTLPYRHRNDTLSIGIREQQYESKRIQRQLTSGFDTRH</sequence>
<evidence type="ECO:0000313" key="3">
    <source>
        <dbReference type="Proteomes" id="UP000054549"/>
    </source>
</evidence>
<protein>
    <submittedName>
        <fullName evidence="2">Uncharacterized protein</fullName>
    </submittedName>
</protein>
<dbReference type="EMBL" id="KN818384">
    <property type="protein sequence ID" value="KIL57066.1"/>
    <property type="molecule type" value="Genomic_DNA"/>
</dbReference>
<keyword evidence="3" id="KW-1185">Reference proteome</keyword>
<dbReference type="Proteomes" id="UP000054549">
    <property type="component" value="Unassembled WGS sequence"/>
</dbReference>
<feature type="non-terminal residue" evidence="2">
    <location>
        <position position="72"/>
    </location>
</feature>
<dbReference type="AlphaFoldDB" id="A0A0C2WK59"/>